<organism evidence="6 7">
    <name type="scientific">Fusarium kuroshium</name>
    <dbReference type="NCBI Taxonomy" id="2010991"/>
    <lineage>
        <taxon>Eukaryota</taxon>
        <taxon>Fungi</taxon>
        <taxon>Dikarya</taxon>
        <taxon>Ascomycota</taxon>
        <taxon>Pezizomycotina</taxon>
        <taxon>Sordariomycetes</taxon>
        <taxon>Hypocreomycetidae</taxon>
        <taxon>Hypocreales</taxon>
        <taxon>Nectriaceae</taxon>
        <taxon>Fusarium</taxon>
        <taxon>Fusarium solani species complex</taxon>
    </lineage>
</organism>
<evidence type="ECO:0000256" key="5">
    <source>
        <dbReference type="SAM" id="Phobius"/>
    </source>
</evidence>
<feature type="transmembrane region" description="Helical" evidence="5">
    <location>
        <begin position="173"/>
        <end position="192"/>
    </location>
</feature>
<protein>
    <recommendedName>
        <fullName evidence="8">Malic acid transport protein</fullName>
    </recommendedName>
</protein>
<feature type="transmembrane region" description="Helical" evidence="5">
    <location>
        <begin position="352"/>
        <end position="370"/>
    </location>
</feature>
<dbReference type="CDD" id="cd09317">
    <property type="entry name" value="TDT_Mae1_like"/>
    <property type="match status" value="1"/>
</dbReference>
<dbReference type="OrthoDB" id="2901184at2759"/>
<feature type="transmembrane region" description="Helical" evidence="5">
    <location>
        <begin position="275"/>
        <end position="296"/>
    </location>
</feature>
<feature type="transmembrane region" description="Helical" evidence="5">
    <location>
        <begin position="66"/>
        <end position="83"/>
    </location>
</feature>
<evidence type="ECO:0000256" key="2">
    <source>
        <dbReference type="ARBA" id="ARBA00022692"/>
    </source>
</evidence>
<feature type="transmembrane region" description="Helical" evidence="5">
    <location>
        <begin position="137"/>
        <end position="158"/>
    </location>
</feature>
<dbReference type="EMBL" id="NKUJ01000274">
    <property type="protein sequence ID" value="RMJ08694.1"/>
    <property type="molecule type" value="Genomic_DNA"/>
</dbReference>
<feature type="transmembrane region" description="Helical" evidence="5">
    <location>
        <begin position="204"/>
        <end position="223"/>
    </location>
</feature>
<evidence type="ECO:0000313" key="7">
    <source>
        <dbReference type="Proteomes" id="UP000277212"/>
    </source>
</evidence>
<proteinExistence type="predicted"/>
<gene>
    <name evidence="6" type="ORF">CDV36_011676</name>
</gene>
<name>A0A3M2RTW1_9HYPO</name>
<dbReference type="AlphaFoldDB" id="A0A3M2RTW1"/>
<keyword evidence="4 5" id="KW-0472">Membrane</keyword>
<dbReference type="STRING" id="2010991.A0A3M2RTW1"/>
<evidence type="ECO:0000256" key="4">
    <source>
        <dbReference type="ARBA" id="ARBA00023136"/>
    </source>
</evidence>
<feature type="transmembrane region" description="Helical" evidence="5">
    <location>
        <begin position="95"/>
        <end position="117"/>
    </location>
</feature>
<evidence type="ECO:0000313" key="6">
    <source>
        <dbReference type="EMBL" id="RMJ08694.1"/>
    </source>
</evidence>
<dbReference type="InterPro" id="IPR030185">
    <property type="entry name" value="Mae1"/>
</dbReference>
<dbReference type="GO" id="GO:0015140">
    <property type="term" value="F:malate transmembrane transporter activity"/>
    <property type="evidence" value="ECO:0007669"/>
    <property type="project" value="InterPro"/>
</dbReference>
<sequence length="420" mass="46718">MIALTNSGHGGPLDGTLTQWPSVAHHAENMKKDNWEEGHTRAADQRLRSSDSLSSVFILERVKHMTWAWFTFVMSTGGIALVLHSTPNQFEGLQVIGKIFFIFTIVIFIGIVIGLIVRFSTTDRALRNSLLHPTESLFFPCSLLSVATILTNTAAYGLPETGSWLATALRVCFWLYAALSTLSAIVQFFVLFKGAHLPIHSMTPGWILPIFPAMLTGTLASAIMPSQSPEHRIPILVAGVTYQGLGWTVASLVYPLYLGRLMQDGLPAPAMRPGMFIAVGPAGFTSVALIGMSQSIPEGYGYFKTYPMAPQVLQILALWVSIWIWCIAFWFFSFSLLAVLSSALQWRLRYSMTWWAFVFPNVGFTLATARIGEQLESPGIRWVSTVMTVFLVGLWFMVLYAQVSAVIRRKILWPGRDEDR</sequence>
<keyword evidence="3 5" id="KW-1133">Transmembrane helix</keyword>
<dbReference type="InterPro" id="IPR038665">
    <property type="entry name" value="Voltage-dep_anion_channel_sf"/>
</dbReference>
<evidence type="ECO:0000256" key="3">
    <source>
        <dbReference type="ARBA" id="ARBA00022989"/>
    </source>
</evidence>
<dbReference type="InterPro" id="IPR004695">
    <property type="entry name" value="SLAC1/Mae1/Ssu1/TehA"/>
</dbReference>
<dbReference type="Proteomes" id="UP000277212">
    <property type="component" value="Unassembled WGS sequence"/>
</dbReference>
<accession>A0A3M2RTW1</accession>
<reference evidence="6 7" key="1">
    <citation type="submission" date="2017-06" db="EMBL/GenBank/DDBJ databases">
        <title>Comparative genomic analysis of Ambrosia Fusariam Clade fungi.</title>
        <authorList>
            <person name="Stajich J.E."/>
            <person name="Carrillo J."/>
            <person name="Kijimoto T."/>
            <person name="Eskalen A."/>
            <person name="O'Donnell K."/>
            <person name="Kasson M."/>
        </authorList>
    </citation>
    <scope>NUCLEOTIDE SEQUENCE [LARGE SCALE GENOMIC DNA]</scope>
    <source>
        <strain evidence="6">UCR3666</strain>
    </source>
</reference>
<comment type="caution">
    <text evidence="6">The sequence shown here is derived from an EMBL/GenBank/DDBJ whole genome shotgun (WGS) entry which is preliminary data.</text>
</comment>
<feature type="transmembrane region" description="Helical" evidence="5">
    <location>
        <begin position="316"/>
        <end position="340"/>
    </location>
</feature>
<keyword evidence="2 5" id="KW-0812">Transmembrane</keyword>
<dbReference type="GO" id="GO:0016020">
    <property type="term" value="C:membrane"/>
    <property type="evidence" value="ECO:0007669"/>
    <property type="project" value="UniProtKB-SubCell"/>
</dbReference>
<dbReference type="Pfam" id="PF03595">
    <property type="entry name" value="SLAC1"/>
    <property type="match status" value="1"/>
</dbReference>
<evidence type="ECO:0000256" key="1">
    <source>
        <dbReference type="ARBA" id="ARBA00004141"/>
    </source>
</evidence>
<feature type="transmembrane region" description="Helical" evidence="5">
    <location>
        <begin position="235"/>
        <end position="254"/>
    </location>
</feature>
<feature type="transmembrane region" description="Helical" evidence="5">
    <location>
        <begin position="382"/>
        <end position="401"/>
    </location>
</feature>
<comment type="subcellular location">
    <subcellularLocation>
        <location evidence="1">Membrane</location>
        <topology evidence="1">Multi-pass membrane protein</topology>
    </subcellularLocation>
</comment>
<dbReference type="PANTHER" id="PTHR31162:SF0">
    <property type="entry name" value="MALIC ACID TRANSPORT PROTEIN"/>
    <property type="match status" value="1"/>
</dbReference>
<dbReference type="PANTHER" id="PTHR31162">
    <property type="entry name" value="MALIC ACID TRANSPORT PROTEIN-RELATED"/>
    <property type="match status" value="1"/>
</dbReference>
<evidence type="ECO:0008006" key="8">
    <source>
        <dbReference type="Google" id="ProtNLM"/>
    </source>
</evidence>
<dbReference type="Gene3D" id="1.50.10.150">
    <property type="entry name" value="Voltage-dependent anion channel"/>
    <property type="match status" value="1"/>
</dbReference>
<keyword evidence="7" id="KW-1185">Reference proteome</keyword>